<evidence type="ECO:0000256" key="3">
    <source>
        <dbReference type="ARBA" id="ARBA00005740"/>
    </source>
</evidence>
<dbReference type="GO" id="GO:0005975">
    <property type="term" value="P:carbohydrate metabolic process"/>
    <property type="evidence" value="ECO:0007669"/>
    <property type="project" value="InterPro"/>
</dbReference>
<evidence type="ECO:0000256" key="2">
    <source>
        <dbReference type="ARBA" id="ARBA00004857"/>
    </source>
</evidence>
<dbReference type="AlphaFoldDB" id="A0A172TP68"/>
<evidence type="ECO:0000256" key="6">
    <source>
        <dbReference type="ARBA" id="ARBA00023126"/>
    </source>
</evidence>
<dbReference type="PANTHER" id="PTHR10683">
    <property type="entry name" value="TRANSALDOLASE"/>
    <property type="match status" value="1"/>
</dbReference>
<dbReference type="HAMAP" id="MF_00494">
    <property type="entry name" value="Transaldolase_3b"/>
    <property type="match status" value="1"/>
</dbReference>
<keyword evidence="6 9" id="KW-0570">Pentose shunt</keyword>
<dbReference type="CDD" id="cd00956">
    <property type="entry name" value="Transaldolase_FSA"/>
    <property type="match status" value="1"/>
</dbReference>
<keyword evidence="5 9" id="KW-0808">Transferase</keyword>
<dbReference type="UniPathway" id="UPA00115">
    <property type="reaction ID" value="UER00414"/>
</dbReference>
<comment type="pathway">
    <text evidence="2 9">Carbohydrate degradation; pentose phosphate pathway; D-glyceraldehyde 3-phosphate and beta-D-fructose 6-phosphate from D-ribose 5-phosphate and D-xylulose 5-phosphate (non-oxidative stage): step 2/3.</text>
</comment>
<dbReference type="PATRIC" id="fig|1178515.4.peg.4497"/>
<dbReference type="InterPro" id="IPR022999">
    <property type="entry name" value="Transaldolase_3B"/>
</dbReference>
<dbReference type="GO" id="GO:0006098">
    <property type="term" value="P:pentose-phosphate shunt"/>
    <property type="evidence" value="ECO:0007669"/>
    <property type="project" value="UniProtKB-UniRule"/>
</dbReference>
<dbReference type="Pfam" id="PF00923">
    <property type="entry name" value="TAL_FSA"/>
    <property type="match status" value="1"/>
</dbReference>
<dbReference type="InterPro" id="IPR013785">
    <property type="entry name" value="Aldolase_TIM"/>
</dbReference>
<dbReference type="Proteomes" id="UP000076927">
    <property type="component" value="Chromosome"/>
</dbReference>
<feature type="active site" description="Schiff-base intermediate with substrate" evidence="9">
    <location>
        <position position="84"/>
    </location>
</feature>
<dbReference type="InterPro" id="IPR004731">
    <property type="entry name" value="Transaldolase_3B/F6P_aldolase"/>
</dbReference>
<dbReference type="Gene3D" id="3.20.20.70">
    <property type="entry name" value="Aldolase class I"/>
    <property type="match status" value="1"/>
</dbReference>
<proteinExistence type="inferred from homology"/>
<comment type="catalytic activity">
    <reaction evidence="8 9">
        <text>D-sedoheptulose 7-phosphate + D-glyceraldehyde 3-phosphate = D-erythrose 4-phosphate + beta-D-fructose 6-phosphate</text>
        <dbReference type="Rhea" id="RHEA:17053"/>
        <dbReference type="ChEBI" id="CHEBI:16897"/>
        <dbReference type="ChEBI" id="CHEBI:57483"/>
        <dbReference type="ChEBI" id="CHEBI:57634"/>
        <dbReference type="ChEBI" id="CHEBI:59776"/>
        <dbReference type="EC" id="2.2.1.2"/>
    </reaction>
</comment>
<dbReference type="NCBIfam" id="TIGR00875">
    <property type="entry name" value="fsa_talC_mipB"/>
    <property type="match status" value="1"/>
</dbReference>
<evidence type="ECO:0000313" key="10">
    <source>
        <dbReference type="EMBL" id="ANE48543.1"/>
    </source>
</evidence>
<dbReference type="InterPro" id="IPR033919">
    <property type="entry name" value="TSA/FSA_arc/bac"/>
</dbReference>
<dbReference type="FunFam" id="3.20.20.70:FF:000018">
    <property type="entry name" value="Probable transaldolase"/>
    <property type="match status" value="1"/>
</dbReference>
<evidence type="ECO:0000313" key="11">
    <source>
        <dbReference type="Proteomes" id="UP000076927"/>
    </source>
</evidence>
<keyword evidence="4 9" id="KW-0963">Cytoplasm</keyword>
<evidence type="ECO:0000256" key="7">
    <source>
        <dbReference type="ARBA" id="ARBA00023270"/>
    </source>
</evidence>
<dbReference type="EC" id="2.2.1.2" evidence="9"/>
<evidence type="ECO:0000256" key="8">
    <source>
        <dbReference type="ARBA" id="ARBA00048810"/>
    </source>
</evidence>
<sequence>MRLFIDTANVEEIRKAHELGVISGITTNPSLIAKEGRDFFEVVKEIISIVGDLPISAEVVSLEAKEMVEQGKKLSKLGSSVVIKLPMTAEGLKATSEFKKLGIPTNVTLIFSAPQALLAARAGATYVSPFIGRLDDINQVGINLIKEIRQIFVAGNIDSQIISASVRHTTHVIEAASAGADIATIPYKLIESMIHHPLTDAGIERFLKDWEGAKQATF</sequence>
<dbReference type="STRING" id="1178515.SY83_22185"/>
<dbReference type="GO" id="GO:0016832">
    <property type="term" value="F:aldehyde-lyase activity"/>
    <property type="evidence" value="ECO:0007669"/>
    <property type="project" value="InterPro"/>
</dbReference>
<dbReference type="RefSeq" id="WP_068610528.1">
    <property type="nucleotide sequence ID" value="NZ_CP011388.1"/>
</dbReference>
<dbReference type="PROSITE" id="PS00958">
    <property type="entry name" value="TRANSALDOLASE_2"/>
    <property type="match status" value="1"/>
</dbReference>
<protein>
    <recommendedName>
        <fullName evidence="9">Probable transaldolase</fullName>
        <ecNumber evidence="9">2.2.1.2</ecNumber>
    </recommendedName>
</protein>
<organism evidence="10 11">
    <name type="scientific">Paenibacillus swuensis</name>
    <dbReference type="NCBI Taxonomy" id="1178515"/>
    <lineage>
        <taxon>Bacteria</taxon>
        <taxon>Bacillati</taxon>
        <taxon>Bacillota</taxon>
        <taxon>Bacilli</taxon>
        <taxon>Bacillales</taxon>
        <taxon>Paenibacillaceae</taxon>
        <taxon>Paenibacillus</taxon>
    </lineage>
</organism>
<evidence type="ECO:0000256" key="9">
    <source>
        <dbReference type="HAMAP-Rule" id="MF_00494"/>
    </source>
</evidence>
<keyword evidence="7 9" id="KW-0704">Schiff base</keyword>
<gene>
    <name evidence="9" type="primary">tal</name>
    <name evidence="10" type="ORF">SY83_22185</name>
</gene>
<evidence type="ECO:0000256" key="4">
    <source>
        <dbReference type="ARBA" id="ARBA00022490"/>
    </source>
</evidence>
<comment type="subcellular location">
    <subcellularLocation>
        <location evidence="1 9">Cytoplasm</location>
    </subcellularLocation>
</comment>
<dbReference type="EMBL" id="CP011388">
    <property type="protein sequence ID" value="ANE48543.1"/>
    <property type="molecule type" value="Genomic_DNA"/>
</dbReference>
<keyword evidence="11" id="KW-1185">Reference proteome</keyword>
<dbReference type="InterPro" id="IPR018225">
    <property type="entry name" value="Transaldolase_AS"/>
</dbReference>
<accession>A0A172TP68</accession>
<dbReference type="GO" id="GO:0005737">
    <property type="term" value="C:cytoplasm"/>
    <property type="evidence" value="ECO:0007669"/>
    <property type="project" value="UniProtKB-SubCell"/>
</dbReference>
<name>A0A172TP68_9BACL</name>
<dbReference type="InterPro" id="IPR001585">
    <property type="entry name" value="TAL/FSA"/>
</dbReference>
<comment type="function">
    <text evidence="9">Transaldolase is important for the balance of metabolites in the pentose-phosphate pathway.</text>
</comment>
<dbReference type="PANTHER" id="PTHR10683:SF36">
    <property type="entry name" value="TRANSALDOLASE"/>
    <property type="match status" value="1"/>
</dbReference>
<dbReference type="GO" id="GO:0004801">
    <property type="term" value="F:transaldolase activity"/>
    <property type="evidence" value="ECO:0007669"/>
    <property type="project" value="UniProtKB-UniRule"/>
</dbReference>
<dbReference type="SUPFAM" id="SSF51569">
    <property type="entry name" value="Aldolase"/>
    <property type="match status" value="1"/>
</dbReference>
<comment type="similarity">
    <text evidence="3 9">Belongs to the transaldolase family. Type 3B subfamily.</text>
</comment>
<dbReference type="OrthoDB" id="9807051at2"/>
<evidence type="ECO:0000256" key="5">
    <source>
        <dbReference type="ARBA" id="ARBA00022679"/>
    </source>
</evidence>
<dbReference type="KEGG" id="pswu:SY83_22185"/>
<evidence type="ECO:0000256" key="1">
    <source>
        <dbReference type="ARBA" id="ARBA00004496"/>
    </source>
</evidence>
<dbReference type="PROSITE" id="PS01054">
    <property type="entry name" value="TRANSALDOLASE_1"/>
    <property type="match status" value="1"/>
</dbReference>
<reference evidence="10 11" key="1">
    <citation type="submission" date="2015-01" db="EMBL/GenBank/DDBJ databases">
        <title>Paenibacillus swuensis/DY6/whole genome sequencing.</title>
        <authorList>
            <person name="Kim M.K."/>
            <person name="Srinivasan S."/>
            <person name="Lee J.-J."/>
        </authorList>
    </citation>
    <scope>NUCLEOTIDE SEQUENCE [LARGE SCALE GENOMIC DNA]</scope>
    <source>
        <strain evidence="10 11">DY6</strain>
    </source>
</reference>